<dbReference type="Proteomes" id="UP000054843">
    <property type="component" value="Unassembled WGS sequence"/>
</dbReference>
<organism evidence="1 2">
    <name type="scientific">Trichinella papuae</name>
    <dbReference type="NCBI Taxonomy" id="268474"/>
    <lineage>
        <taxon>Eukaryota</taxon>
        <taxon>Metazoa</taxon>
        <taxon>Ecdysozoa</taxon>
        <taxon>Nematoda</taxon>
        <taxon>Enoplea</taxon>
        <taxon>Dorylaimia</taxon>
        <taxon>Trichinellida</taxon>
        <taxon>Trichinellidae</taxon>
        <taxon>Trichinella</taxon>
    </lineage>
</organism>
<dbReference type="EMBL" id="JYDO01000027">
    <property type="protein sequence ID" value="KRZ76547.1"/>
    <property type="molecule type" value="Genomic_DNA"/>
</dbReference>
<dbReference type="AlphaFoldDB" id="A0A0V1MY93"/>
<protein>
    <submittedName>
        <fullName evidence="1">Uncharacterized protein</fullName>
    </submittedName>
</protein>
<proteinExistence type="predicted"/>
<sequence>MQHCMKIDYCSSKTKLRLYYQYGTFDIRLNCSHYNRIMFQRLHQYLEKYAFMQRETRFVIYSSHYWGKIGFSKLSKFRGPWPLRFSHSDNVEDIPKILRKLFRSGGINSLYSSYSAYLNILESSHAKALLKRNQDACILVMETFSTFK</sequence>
<comment type="caution">
    <text evidence="1">The sequence shown here is derived from an EMBL/GenBank/DDBJ whole genome shotgun (WGS) entry which is preliminary data.</text>
</comment>
<accession>A0A0V1MY93</accession>
<evidence type="ECO:0000313" key="2">
    <source>
        <dbReference type="Proteomes" id="UP000054843"/>
    </source>
</evidence>
<keyword evidence="2" id="KW-1185">Reference proteome</keyword>
<name>A0A0V1MY93_9BILA</name>
<evidence type="ECO:0000313" key="1">
    <source>
        <dbReference type="EMBL" id="KRZ76547.1"/>
    </source>
</evidence>
<reference evidence="1 2" key="1">
    <citation type="submission" date="2015-01" db="EMBL/GenBank/DDBJ databases">
        <title>Evolution of Trichinella species and genotypes.</title>
        <authorList>
            <person name="Korhonen P.K."/>
            <person name="Edoardo P."/>
            <person name="Giuseppe L.R."/>
            <person name="Gasser R.B."/>
        </authorList>
    </citation>
    <scope>NUCLEOTIDE SEQUENCE [LARGE SCALE GENOMIC DNA]</scope>
    <source>
        <strain evidence="1">ISS1980</strain>
    </source>
</reference>
<gene>
    <name evidence="1" type="ORF">T10_12105</name>
</gene>